<proteinExistence type="predicted"/>
<name>A0AA35M6B0_9HYPO</name>
<reference evidence="1" key="1">
    <citation type="submission" date="2023-01" db="EMBL/GenBank/DDBJ databases">
        <authorList>
            <person name="Piombo E."/>
        </authorList>
    </citation>
    <scope>NUCLEOTIDE SEQUENCE</scope>
</reference>
<dbReference type="AlphaFoldDB" id="A0AA35M6B0"/>
<accession>A0AA35M6B0</accession>
<evidence type="ECO:0000313" key="1">
    <source>
        <dbReference type="EMBL" id="CAI6091315.1"/>
    </source>
</evidence>
<keyword evidence="2" id="KW-1185">Reference proteome</keyword>
<dbReference type="EMBL" id="CABFNP030001099">
    <property type="protein sequence ID" value="CAI6091315.1"/>
    <property type="molecule type" value="Genomic_DNA"/>
</dbReference>
<sequence length="362" mass="40272">MASLIPEELLTARLPSNEGEWEASTAEDWVLEHRSSGTSMEQVSEKAQQTSPMTTASSICHSMTLLEAVAYSRKTRQIPSNLGGFSSLLLMMALVKESLKSYHMIRNLATSGHTSGLAHLADLPTSSIHTETLELLAQICEHIRSDPLLDSGTPFSALRQVILEHYHAMHVLLRVPIADLFSFIGWQDAPSDNNGGCSRLRLWINTNSYDARQAVVHAGKVFGYFRSSTTNAWYEYLSFVPAYIFLWAFAESGPIRHADSGPFPMKVLQPLALVGKQGVLPVLRLDRFGSQKDETVWLDTGRGFEVHLCGIGSIYGNLGVEKILGEGIRLLLRLDSWPVTKILGFILRMSQIVQKQRAQYQE</sequence>
<dbReference type="Proteomes" id="UP001160390">
    <property type="component" value="Unassembled WGS sequence"/>
</dbReference>
<protein>
    <submittedName>
        <fullName evidence="1">Uncharacterized protein</fullName>
    </submittedName>
</protein>
<organism evidence="1 2">
    <name type="scientific">Clonostachys chloroleuca</name>
    <dbReference type="NCBI Taxonomy" id="1926264"/>
    <lineage>
        <taxon>Eukaryota</taxon>
        <taxon>Fungi</taxon>
        <taxon>Dikarya</taxon>
        <taxon>Ascomycota</taxon>
        <taxon>Pezizomycotina</taxon>
        <taxon>Sordariomycetes</taxon>
        <taxon>Hypocreomycetidae</taxon>
        <taxon>Hypocreales</taxon>
        <taxon>Bionectriaceae</taxon>
        <taxon>Clonostachys</taxon>
    </lineage>
</organism>
<gene>
    <name evidence="1" type="ORF">CCHLO57077_00013609</name>
</gene>
<comment type="caution">
    <text evidence="1">The sequence shown here is derived from an EMBL/GenBank/DDBJ whole genome shotgun (WGS) entry which is preliminary data.</text>
</comment>
<evidence type="ECO:0000313" key="2">
    <source>
        <dbReference type="Proteomes" id="UP001160390"/>
    </source>
</evidence>